<evidence type="ECO:0000256" key="10">
    <source>
        <dbReference type="ARBA" id="ARBA00023077"/>
    </source>
</evidence>
<organism evidence="18 19">
    <name type="scientific">Acinetobacter baumannii 21072</name>
    <dbReference type="NCBI Taxonomy" id="1310697"/>
    <lineage>
        <taxon>Bacteria</taxon>
        <taxon>Pseudomonadati</taxon>
        <taxon>Pseudomonadota</taxon>
        <taxon>Gammaproteobacteria</taxon>
        <taxon>Moraxellales</taxon>
        <taxon>Moraxellaceae</taxon>
        <taxon>Acinetobacter</taxon>
        <taxon>Acinetobacter calcoaceticus/baumannii complex</taxon>
    </lineage>
</organism>
<evidence type="ECO:0000256" key="1">
    <source>
        <dbReference type="ARBA" id="ARBA00004571"/>
    </source>
</evidence>
<keyword evidence="10 15" id="KW-0798">TonB box</keyword>
<evidence type="ECO:0000313" key="18">
    <source>
        <dbReference type="EMBL" id="KCY20676.1"/>
    </source>
</evidence>
<dbReference type="NCBIfam" id="TIGR01783">
    <property type="entry name" value="TonB-siderophor"/>
    <property type="match status" value="1"/>
</dbReference>
<proteinExistence type="inferred from homology"/>
<evidence type="ECO:0000256" key="11">
    <source>
        <dbReference type="ARBA" id="ARBA00023136"/>
    </source>
</evidence>
<dbReference type="GO" id="GO:0015891">
    <property type="term" value="P:siderophore transport"/>
    <property type="evidence" value="ECO:0007669"/>
    <property type="project" value="InterPro"/>
</dbReference>
<keyword evidence="7" id="KW-0732">Signal</keyword>
<evidence type="ECO:0000256" key="7">
    <source>
        <dbReference type="ARBA" id="ARBA00022729"/>
    </source>
</evidence>
<evidence type="ECO:0000313" key="19">
    <source>
        <dbReference type="Proteomes" id="UP000027327"/>
    </source>
</evidence>
<dbReference type="Gene3D" id="2.40.170.20">
    <property type="entry name" value="TonB-dependent receptor, beta-barrel domain"/>
    <property type="match status" value="1"/>
</dbReference>
<keyword evidence="6 14" id="KW-0812">Transmembrane</keyword>
<evidence type="ECO:0000256" key="14">
    <source>
        <dbReference type="PROSITE-ProRule" id="PRU01360"/>
    </source>
</evidence>
<keyword evidence="9" id="KW-0406">Ion transport</keyword>
<evidence type="ECO:0000256" key="13">
    <source>
        <dbReference type="ARBA" id="ARBA00023237"/>
    </source>
</evidence>
<dbReference type="PATRIC" id="fig|1310697.3.peg.976"/>
<keyword evidence="12 18" id="KW-0675">Receptor</keyword>
<dbReference type="PROSITE" id="PS52016">
    <property type="entry name" value="TONB_DEPENDENT_REC_3"/>
    <property type="match status" value="1"/>
</dbReference>
<evidence type="ECO:0000259" key="16">
    <source>
        <dbReference type="Pfam" id="PF00593"/>
    </source>
</evidence>
<keyword evidence="4 14" id="KW-1134">Transmembrane beta strand</keyword>
<feature type="domain" description="TonB-dependent receptor-like beta-barrel" evidence="16">
    <location>
        <begin position="228"/>
        <end position="671"/>
    </location>
</feature>
<dbReference type="InterPro" id="IPR012910">
    <property type="entry name" value="Plug_dom"/>
</dbReference>
<dbReference type="EMBL" id="JMOD01000012">
    <property type="protein sequence ID" value="KCY20676.1"/>
    <property type="molecule type" value="Genomic_DNA"/>
</dbReference>
<evidence type="ECO:0000256" key="2">
    <source>
        <dbReference type="ARBA" id="ARBA00009810"/>
    </source>
</evidence>
<protein>
    <submittedName>
        <fullName evidence="18">TonB-dependent siderophore receptor family protein</fullName>
    </submittedName>
</protein>
<dbReference type="CDD" id="cd01347">
    <property type="entry name" value="ligand_gated_channel"/>
    <property type="match status" value="1"/>
</dbReference>
<dbReference type="InterPro" id="IPR036942">
    <property type="entry name" value="Beta-barrel_TonB_sf"/>
</dbReference>
<name>A0A062IPC6_ACIBA</name>
<evidence type="ECO:0000259" key="17">
    <source>
        <dbReference type="Pfam" id="PF07715"/>
    </source>
</evidence>
<comment type="similarity">
    <text evidence="2 14 15">Belongs to the TonB-dependent receptor family.</text>
</comment>
<evidence type="ECO:0000256" key="15">
    <source>
        <dbReference type="RuleBase" id="RU003357"/>
    </source>
</evidence>
<dbReference type="GO" id="GO:0009279">
    <property type="term" value="C:cell outer membrane"/>
    <property type="evidence" value="ECO:0007669"/>
    <property type="project" value="UniProtKB-SubCell"/>
</dbReference>
<reference evidence="18 19" key="1">
    <citation type="submission" date="2014-04" db="EMBL/GenBank/DDBJ databases">
        <title>Comparative genomics and transcriptomics to identify genetic mechanisms underlying the emergence of carbapenem resistant Acinetobacter baumannii (CRAb).</title>
        <authorList>
            <person name="Harris A.D."/>
            <person name="Johnson K.J."/>
            <person name="George J."/>
            <person name="Nadendla S."/>
            <person name="Daugherty S.C."/>
            <person name="Parankush S."/>
            <person name="Sadzewicz L."/>
            <person name="Tallon L."/>
            <person name="Sengamalay N."/>
            <person name="Hazen T.H."/>
            <person name="Rasko D.A."/>
        </authorList>
    </citation>
    <scope>NUCLEOTIDE SEQUENCE [LARGE SCALE GENOMIC DNA]</scope>
    <source>
        <strain evidence="18 19">21072</strain>
    </source>
</reference>
<dbReference type="Gene3D" id="2.170.130.10">
    <property type="entry name" value="TonB-dependent receptor, plug domain"/>
    <property type="match status" value="1"/>
</dbReference>
<evidence type="ECO:0000256" key="4">
    <source>
        <dbReference type="ARBA" id="ARBA00022452"/>
    </source>
</evidence>
<keyword evidence="8" id="KW-0408">Iron</keyword>
<dbReference type="InterPro" id="IPR039426">
    <property type="entry name" value="TonB-dep_rcpt-like"/>
</dbReference>
<dbReference type="Proteomes" id="UP000027327">
    <property type="component" value="Unassembled WGS sequence"/>
</dbReference>
<comment type="subcellular location">
    <subcellularLocation>
        <location evidence="1 14">Cell outer membrane</location>
        <topology evidence="1 14">Multi-pass membrane protein</topology>
    </subcellularLocation>
</comment>
<evidence type="ECO:0000256" key="3">
    <source>
        <dbReference type="ARBA" id="ARBA00022448"/>
    </source>
</evidence>
<dbReference type="InterPro" id="IPR000531">
    <property type="entry name" value="Beta-barrel_TonB"/>
</dbReference>
<evidence type="ECO:0000256" key="5">
    <source>
        <dbReference type="ARBA" id="ARBA00022496"/>
    </source>
</evidence>
<evidence type="ECO:0000256" key="12">
    <source>
        <dbReference type="ARBA" id="ARBA00023170"/>
    </source>
</evidence>
<dbReference type="Pfam" id="PF00593">
    <property type="entry name" value="TonB_dep_Rec_b-barrel"/>
    <property type="match status" value="1"/>
</dbReference>
<dbReference type="GO" id="GO:0038023">
    <property type="term" value="F:signaling receptor activity"/>
    <property type="evidence" value="ECO:0007669"/>
    <property type="project" value="InterPro"/>
</dbReference>
<keyword evidence="3 14" id="KW-0813">Transport</keyword>
<dbReference type="InterPro" id="IPR010105">
    <property type="entry name" value="TonB_sidphr_rcpt"/>
</dbReference>
<keyword evidence="11 14" id="KW-0472">Membrane</keyword>
<dbReference type="RefSeq" id="WP_000831233.1">
    <property type="nucleotide sequence ID" value="NZ_JMOD01000012.1"/>
</dbReference>
<evidence type="ECO:0000256" key="9">
    <source>
        <dbReference type="ARBA" id="ARBA00023065"/>
    </source>
</evidence>
<dbReference type="FunFam" id="2.170.130.10:FF:000001">
    <property type="entry name" value="Catecholate siderophore TonB-dependent receptor"/>
    <property type="match status" value="1"/>
</dbReference>
<gene>
    <name evidence="18" type="ORF">J596_1020</name>
</gene>
<sequence>MKRSVLFISSVGVMTSHVYALEADQQAVTNLPTISVKADKEISLKQEVGQASSATKGLMQLKDVPQIVNVVPKQVLREQTVTSMQGALQNVAGLSFSVGDGQRDQVMIRGFSAITDNYVDGIRDDALYFRDMSNVERIEVLKGPASVLYGRGSAGGLVNKINKKPIDQSLREVSLIGSTTGQRRAEVDVNEKVAENVKVRLTGAVEDSDGYRDQAFLKRQAVAPSVQWDITDKTKLLLQADYLHDNRLADQGFPTDPITGKPVKTNPKTFYGALNGKEVGDVDTEISSQTISLDHEFNDNFKYHGAVRHYNYSLDRQYSVVSHQDPDKNKLPADQIQLSQNKRIRNEDGVYVQQELSALFNTGFLKHNTLIGVEYSKQHKDELVWSKARQITNIFNPQLENWTPLDTNIDADTNNTNTFENYGVYLQDLMTVTDQLKVLVGLRYDNLSQDRDDQSSKNVDLNRTDNTYSPRIGVVYQPVNNLSLYTSYNRSFQPLADSFVFYKNSDDLRPTKTENYEIGAKWDVNDQLNVTLALFEMSQTNIQNKDPNDPKGLTAILAGEQKTKGVELSLTGHLTDQLSVLAGYSYMDGKIEKSAIGFTGNHSALTPNNTANLWLKYQINDHWYAAVGGRGESSRFSASDNKNVLPGYAVVNAALGYQSERYDVNLNLNNLFDRDYFVSGHSGANDSNMMGDPLNAQVALRYRF</sequence>
<accession>A0A062IPC6</accession>
<comment type="caution">
    <text evidence="18">The sequence shown here is derived from an EMBL/GenBank/DDBJ whole genome shotgun (WGS) entry which is preliminary data.</text>
</comment>
<keyword evidence="5" id="KW-0410">Iron transport</keyword>
<dbReference type="Pfam" id="PF07715">
    <property type="entry name" value="Plug"/>
    <property type="match status" value="1"/>
</dbReference>
<keyword evidence="13 14" id="KW-0998">Cell outer membrane</keyword>
<feature type="domain" description="TonB-dependent receptor plug" evidence="17">
    <location>
        <begin position="61"/>
        <end position="156"/>
    </location>
</feature>
<evidence type="ECO:0000256" key="8">
    <source>
        <dbReference type="ARBA" id="ARBA00023004"/>
    </source>
</evidence>
<dbReference type="PANTHER" id="PTHR32552:SF68">
    <property type="entry name" value="FERRICHROME OUTER MEMBRANE TRANSPORTER_PHAGE RECEPTOR"/>
    <property type="match status" value="1"/>
</dbReference>
<dbReference type="SUPFAM" id="SSF56935">
    <property type="entry name" value="Porins"/>
    <property type="match status" value="1"/>
</dbReference>
<evidence type="ECO:0000256" key="6">
    <source>
        <dbReference type="ARBA" id="ARBA00022692"/>
    </source>
</evidence>
<dbReference type="AlphaFoldDB" id="A0A062IPC6"/>
<dbReference type="GO" id="GO:0015344">
    <property type="term" value="F:siderophore uptake transmembrane transporter activity"/>
    <property type="evidence" value="ECO:0007669"/>
    <property type="project" value="TreeGrafter"/>
</dbReference>
<dbReference type="InterPro" id="IPR037066">
    <property type="entry name" value="Plug_dom_sf"/>
</dbReference>
<dbReference type="PANTHER" id="PTHR32552">
    <property type="entry name" value="FERRICHROME IRON RECEPTOR-RELATED"/>
    <property type="match status" value="1"/>
</dbReference>